<comment type="caution">
    <text evidence="1">The sequence shown here is derived from an EMBL/GenBank/DDBJ whole genome shotgun (WGS) entry which is preliminary data.</text>
</comment>
<sequence>MAIELFNECLRSKISFSMETTLSGKSAINRIKEAKEAGFFVSVKFIGLINPDMNVERVRERVKKGGHHIEEITIRKRYHKSLRNIDEILHLIDKLAIYDNSIKYHSHRLYTLVKNNQVYKRINPPLWVEKINKKIDTSILLTNANE</sequence>
<dbReference type="RefSeq" id="WP_385878383.1">
    <property type="nucleotide sequence ID" value="NZ_JBHLXE010000114.1"/>
</dbReference>
<dbReference type="EMBL" id="JBHLXE010000114">
    <property type="protein sequence ID" value="MFC0181020.1"/>
    <property type="molecule type" value="Genomic_DNA"/>
</dbReference>
<dbReference type="InterPro" id="IPR027417">
    <property type="entry name" value="P-loop_NTPase"/>
</dbReference>
<organism evidence="1 2">
    <name type="scientific">Thorsellia kenyensis</name>
    <dbReference type="NCBI Taxonomy" id="1549888"/>
    <lineage>
        <taxon>Bacteria</taxon>
        <taxon>Pseudomonadati</taxon>
        <taxon>Pseudomonadota</taxon>
        <taxon>Gammaproteobacteria</taxon>
        <taxon>Enterobacterales</taxon>
        <taxon>Thorselliaceae</taxon>
        <taxon>Thorsellia</taxon>
    </lineage>
</organism>
<keyword evidence="2" id="KW-1185">Reference proteome</keyword>
<dbReference type="Gene3D" id="3.40.50.300">
    <property type="entry name" value="P-loop containing nucleotide triphosphate hydrolases"/>
    <property type="match status" value="1"/>
</dbReference>
<dbReference type="Proteomes" id="UP001589758">
    <property type="component" value="Unassembled WGS sequence"/>
</dbReference>
<gene>
    <name evidence="1" type="ORF">ACFFIT_13160</name>
</gene>
<dbReference type="PANTHER" id="PTHR39206:SF1">
    <property type="entry name" value="SLL8004 PROTEIN"/>
    <property type="match status" value="1"/>
</dbReference>
<evidence type="ECO:0008006" key="3">
    <source>
        <dbReference type="Google" id="ProtNLM"/>
    </source>
</evidence>
<evidence type="ECO:0000313" key="1">
    <source>
        <dbReference type="EMBL" id="MFC0181020.1"/>
    </source>
</evidence>
<dbReference type="PANTHER" id="PTHR39206">
    <property type="entry name" value="SLL8004 PROTEIN"/>
    <property type="match status" value="1"/>
</dbReference>
<evidence type="ECO:0000313" key="2">
    <source>
        <dbReference type="Proteomes" id="UP001589758"/>
    </source>
</evidence>
<proteinExistence type="predicted"/>
<protein>
    <recommendedName>
        <fullName evidence="3">Zeta toxin domain-containing protein</fullName>
    </recommendedName>
</protein>
<reference evidence="1 2" key="1">
    <citation type="submission" date="2024-09" db="EMBL/GenBank/DDBJ databases">
        <authorList>
            <person name="Sun Q."/>
            <person name="Mori K."/>
        </authorList>
    </citation>
    <scope>NUCLEOTIDE SEQUENCE [LARGE SCALE GENOMIC DNA]</scope>
    <source>
        <strain evidence="1 2">CCM 8545</strain>
    </source>
</reference>
<accession>A0ABV6CDF5</accession>
<name>A0ABV6CDF5_9GAMM</name>